<feature type="transmembrane region" description="Helical" evidence="1">
    <location>
        <begin position="6"/>
        <end position="26"/>
    </location>
</feature>
<keyword evidence="1" id="KW-0472">Membrane</keyword>
<dbReference type="PANTHER" id="PTHR46082:SF6">
    <property type="entry name" value="AAA+ ATPASE DOMAIN-CONTAINING PROTEIN-RELATED"/>
    <property type="match status" value="1"/>
</dbReference>
<dbReference type="InterPro" id="IPR011990">
    <property type="entry name" value="TPR-like_helical_dom_sf"/>
</dbReference>
<dbReference type="InterPro" id="IPR049945">
    <property type="entry name" value="AAA_22"/>
</dbReference>
<dbReference type="InterPro" id="IPR029058">
    <property type="entry name" value="AB_hydrolase_fold"/>
</dbReference>
<dbReference type="Gene3D" id="3.40.50.300">
    <property type="entry name" value="P-loop containing nucleotide triphosphate hydrolases"/>
    <property type="match status" value="1"/>
</dbReference>
<feature type="non-terminal residue" evidence="3">
    <location>
        <position position="1080"/>
    </location>
</feature>
<dbReference type="AlphaFoldDB" id="A0AA35LS00"/>
<keyword evidence="1" id="KW-1133">Transmembrane helix</keyword>
<dbReference type="EMBL" id="CABFNP030000584">
    <property type="protein sequence ID" value="CAI6047690.1"/>
    <property type="molecule type" value="Genomic_DNA"/>
</dbReference>
<accession>A0AA35LS00</accession>
<dbReference type="InterPro" id="IPR053137">
    <property type="entry name" value="NLR-like"/>
</dbReference>
<dbReference type="Pfam" id="PF13401">
    <property type="entry name" value="AAA_22"/>
    <property type="match status" value="1"/>
</dbReference>
<dbReference type="Pfam" id="PF13424">
    <property type="entry name" value="TPR_12"/>
    <property type="match status" value="1"/>
</dbReference>
<evidence type="ECO:0000313" key="4">
    <source>
        <dbReference type="Proteomes" id="UP001160390"/>
    </source>
</evidence>
<dbReference type="GO" id="GO:0016887">
    <property type="term" value="F:ATP hydrolysis activity"/>
    <property type="evidence" value="ECO:0007669"/>
    <property type="project" value="InterPro"/>
</dbReference>
<dbReference type="SUPFAM" id="SSF52540">
    <property type="entry name" value="P-loop containing nucleoside triphosphate hydrolases"/>
    <property type="match status" value="1"/>
</dbReference>
<comment type="caution">
    <text evidence="3">The sequence shown here is derived from an EMBL/GenBank/DDBJ whole genome shotgun (WGS) entry which is preliminary data.</text>
</comment>
<keyword evidence="1" id="KW-0812">Transmembrane</keyword>
<evidence type="ECO:0000259" key="2">
    <source>
        <dbReference type="Pfam" id="PF13401"/>
    </source>
</evidence>
<dbReference type="PANTHER" id="PTHR46082">
    <property type="entry name" value="ATP/GTP-BINDING PROTEIN-RELATED"/>
    <property type="match status" value="1"/>
</dbReference>
<proteinExistence type="predicted"/>
<dbReference type="Pfam" id="PF13374">
    <property type="entry name" value="TPR_10"/>
    <property type="match status" value="4"/>
</dbReference>
<organism evidence="3 4">
    <name type="scientific">Clonostachys chloroleuca</name>
    <dbReference type="NCBI Taxonomy" id="1926264"/>
    <lineage>
        <taxon>Eukaryota</taxon>
        <taxon>Fungi</taxon>
        <taxon>Dikarya</taxon>
        <taxon>Ascomycota</taxon>
        <taxon>Pezizomycotina</taxon>
        <taxon>Sordariomycetes</taxon>
        <taxon>Hypocreomycetidae</taxon>
        <taxon>Hypocreales</taxon>
        <taxon>Bionectriaceae</taxon>
        <taxon>Clonostachys</taxon>
    </lineage>
</organism>
<name>A0AA35LS00_9HYPO</name>
<sequence>MKVSPGQISLLATIAIFTVLIWRWLLGGRARLIPEDAHVNKETPKDCDTFRVVGAPIDWDLKQLGSFLADRKSSIPIVKSLAQEIHNRSQTATVTFQDLLLSPESRQSERISLTKPLNDQLTGNQYLILDKAFLGITTLYMPPPDAHKIDVIALSGLGGHAFGSFKERGGDHMWLRDSLPHDITWEETGQPMARVMTYGYESGVAESENIQNIEDLATTFHSSLHALATAPMMRPIILIAHSLGGLIVKQALVALSKSKNEDDQNLIRAVYGIVFFGVPHDGMDISSLIPMVGDRPNRFLVESISHINSQILTIQQREFPTALGDKECSEVFSFYETLKSPTAQKAKDGRWEMKGLPALLVTKSSATHCRPWENGAEHICAIARTHSNMVKFGPQDHEYANVRERLRGLARRALTVRDRIQARIPYNQNPDFVGRSSILHTLKQQLGLGQPRGSAEPRTRVALYGLGGIGKTQIALAYIYWLRKQRPDIAIFWVHASNAERFHQAYASIAKECNIPGHDDPKADILSLVQEWLEKKYKTQWLMVIDNADDMELFFPYQLEEGPLKTTTAETRTGCGLGRYIPECRHGSVIVTTRNKKTGSRLARGKLPIEVGNMDDDEAHSLLYAILEDKEFSADETSLLSSRLEHLPLALVQAAAFIQENGIPLSEYIQLLDESDSAFVDRLSEPFETVGRDSKTPHAVTATWIISFNQILRRNAFESDILSFISFFHWQAIPREFVEDYCSRRQPEDADPIKPAALTKALGTLKAFSFISEDKGRNINMHRLVQLVTRKWLDIKWKNFAQLALKTVSDAYPFGQFETRDKCLRLLPHAYAVLEQNADSKKDERIARATLLHCMGGYFSYRGQWDIAEQHQIEAAKIFREEEGEGHISMGNLATIFRNQGRWEDAEKLEVQVMETRKMKLGADHPDTLTSIGNLALTLSNQGRWEEAEKLEVQVMEMSKRKLGADHPDTLISMGNLASTFRNQGRWEDAEKLEVQVMETRKMKLGADHPSTLTSMANLASTLWNQGRWEEAEKLEVQVIETRKMKLGADHPSTLTSMANLASTLWNQGRWEEAEKLEVQ</sequence>
<dbReference type="SUPFAM" id="SSF48452">
    <property type="entry name" value="TPR-like"/>
    <property type="match status" value="2"/>
</dbReference>
<dbReference type="Gene3D" id="3.40.50.1820">
    <property type="entry name" value="alpha/beta hydrolase"/>
    <property type="match status" value="1"/>
</dbReference>
<dbReference type="Gene3D" id="1.25.40.10">
    <property type="entry name" value="Tetratricopeptide repeat domain"/>
    <property type="match status" value="1"/>
</dbReference>
<dbReference type="InterPro" id="IPR027417">
    <property type="entry name" value="P-loop_NTPase"/>
</dbReference>
<dbReference type="Proteomes" id="UP001160390">
    <property type="component" value="Unassembled WGS sequence"/>
</dbReference>
<reference evidence="3" key="1">
    <citation type="submission" date="2023-01" db="EMBL/GenBank/DDBJ databases">
        <authorList>
            <person name="Piombo E."/>
        </authorList>
    </citation>
    <scope>NUCLEOTIDE SEQUENCE</scope>
</reference>
<evidence type="ECO:0000256" key="1">
    <source>
        <dbReference type="SAM" id="Phobius"/>
    </source>
</evidence>
<dbReference type="NCBIfam" id="NF040586">
    <property type="entry name" value="FxSxx_TPR"/>
    <property type="match status" value="1"/>
</dbReference>
<keyword evidence="4" id="KW-1185">Reference proteome</keyword>
<protein>
    <recommendedName>
        <fullName evidence="2">ORC1/DEAH AAA+ ATPase domain-containing protein</fullName>
    </recommendedName>
</protein>
<dbReference type="SUPFAM" id="SSF53474">
    <property type="entry name" value="alpha/beta-Hydrolases"/>
    <property type="match status" value="1"/>
</dbReference>
<evidence type="ECO:0000313" key="3">
    <source>
        <dbReference type="EMBL" id="CAI6047690.1"/>
    </source>
</evidence>
<feature type="domain" description="ORC1/DEAH AAA+ ATPase" evidence="2">
    <location>
        <begin position="461"/>
        <end position="552"/>
    </location>
</feature>
<gene>
    <name evidence="3" type="ORF">CCHLO57077_00019574</name>
</gene>